<dbReference type="GO" id="GO:0052905">
    <property type="term" value="F:tRNA (guanosine(9)-N1)-methyltransferase activity"/>
    <property type="evidence" value="ECO:0007669"/>
    <property type="project" value="UniProtKB-EC"/>
</dbReference>
<feature type="region of interest" description="Disordered" evidence="6">
    <location>
        <begin position="349"/>
        <end position="387"/>
    </location>
</feature>
<dbReference type="STRING" id="4155.A0A022QI84"/>
<evidence type="ECO:0000256" key="5">
    <source>
        <dbReference type="ARBA" id="ARBA00048434"/>
    </source>
</evidence>
<keyword evidence="2" id="KW-0489">Methyltransferase</keyword>
<dbReference type="GO" id="GO:0005634">
    <property type="term" value="C:nucleus"/>
    <property type="evidence" value="ECO:0000318"/>
    <property type="project" value="GO_Central"/>
</dbReference>
<feature type="compositionally biased region" description="Basic and acidic residues" evidence="6">
    <location>
        <begin position="349"/>
        <end position="361"/>
    </location>
</feature>
<evidence type="ECO:0000256" key="6">
    <source>
        <dbReference type="SAM" id="MobiDB-lite"/>
    </source>
</evidence>
<feature type="domain" description="SAM-dependent MTase TRM10-type" evidence="7">
    <location>
        <begin position="159"/>
        <end position="349"/>
    </location>
</feature>
<dbReference type="GO" id="GO:0002939">
    <property type="term" value="P:tRNA N1-guanine methylation"/>
    <property type="evidence" value="ECO:0000318"/>
    <property type="project" value="GO_Central"/>
</dbReference>
<proteinExistence type="predicted"/>
<dbReference type="OrthoDB" id="278300at2759"/>
<keyword evidence="9" id="KW-1185">Reference proteome</keyword>
<dbReference type="InterPro" id="IPR038459">
    <property type="entry name" value="MT_TRM10-typ_sf"/>
</dbReference>
<evidence type="ECO:0000256" key="1">
    <source>
        <dbReference type="ARBA" id="ARBA00012797"/>
    </source>
</evidence>
<dbReference type="eggNOG" id="KOG2967">
    <property type="taxonomic scope" value="Eukaryota"/>
</dbReference>
<dbReference type="KEGG" id="egt:105969018"/>
<dbReference type="Proteomes" id="UP000030748">
    <property type="component" value="Unassembled WGS sequence"/>
</dbReference>
<dbReference type="AlphaFoldDB" id="A0A022QI84"/>
<dbReference type="EMBL" id="KI631456">
    <property type="protein sequence ID" value="EYU27656.1"/>
    <property type="molecule type" value="Genomic_DNA"/>
</dbReference>
<dbReference type="PANTHER" id="PTHR13563">
    <property type="entry name" value="TRNA (GUANINE-9-) METHYLTRANSFERASE"/>
    <property type="match status" value="1"/>
</dbReference>
<evidence type="ECO:0000259" key="7">
    <source>
        <dbReference type="PROSITE" id="PS51675"/>
    </source>
</evidence>
<dbReference type="EC" id="2.1.1.221" evidence="1"/>
<dbReference type="OMA" id="FKKNDGW"/>
<accession>A0A022QI84</accession>
<evidence type="ECO:0000313" key="9">
    <source>
        <dbReference type="Proteomes" id="UP000030748"/>
    </source>
</evidence>
<comment type="catalytic activity">
    <reaction evidence="5">
        <text>guanosine(9) in tRNA + S-adenosyl-L-methionine = N(1)-methylguanosine(9) in tRNA + S-adenosyl-L-homocysteine + H(+)</text>
        <dbReference type="Rhea" id="RHEA:43156"/>
        <dbReference type="Rhea" id="RHEA-COMP:10367"/>
        <dbReference type="Rhea" id="RHEA-COMP:10368"/>
        <dbReference type="ChEBI" id="CHEBI:15378"/>
        <dbReference type="ChEBI" id="CHEBI:57856"/>
        <dbReference type="ChEBI" id="CHEBI:59789"/>
        <dbReference type="ChEBI" id="CHEBI:73542"/>
        <dbReference type="ChEBI" id="CHEBI:74269"/>
        <dbReference type="EC" id="2.1.1.221"/>
    </reaction>
</comment>
<dbReference type="CDD" id="cd18089">
    <property type="entry name" value="SPOUT_Trm10-like"/>
    <property type="match status" value="1"/>
</dbReference>
<feature type="region of interest" description="Disordered" evidence="6">
    <location>
        <begin position="96"/>
        <end position="120"/>
    </location>
</feature>
<feature type="compositionally biased region" description="Acidic residues" evidence="6">
    <location>
        <begin position="365"/>
        <end position="383"/>
    </location>
</feature>
<evidence type="ECO:0000256" key="3">
    <source>
        <dbReference type="ARBA" id="ARBA00022679"/>
    </source>
</evidence>
<gene>
    <name evidence="8" type="ORF">MIMGU_mgv1a007223mg</name>
</gene>
<dbReference type="InterPro" id="IPR028564">
    <property type="entry name" value="MT_TRM10-typ"/>
</dbReference>
<evidence type="ECO:0000313" key="8">
    <source>
        <dbReference type="EMBL" id="EYU27656.1"/>
    </source>
</evidence>
<dbReference type="PANTHER" id="PTHR13563:SF13">
    <property type="entry name" value="TRNA METHYLTRANSFERASE 10 HOMOLOG A"/>
    <property type="match status" value="1"/>
</dbReference>
<evidence type="ECO:0000256" key="4">
    <source>
        <dbReference type="ARBA" id="ARBA00022691"/>
    </source>
</evidence>
<sequence length="414" mass="47684">MVCWCYYTGPGFRLVLSETWKTLLLRRRFALQHRAKPFLHSAVHLIVQPITRTNSPEMETAVESLQNDESTATAAAATEQTMSKNAKKRLLKQQRYEAKKAEKKAQMKEHKKKEAERKRKEWDEKLANLSEEEKEKLIQGRKEMRKERMEQRNVEKGMKMERLNEARISGQNIVIDLEFAHLMSPSELHSLVQQVMYCYAINGRCDLPAHLWLTGCQGEMHSQLLRIPGYDKWVMEKEDGSYIEAFQDQKEKLVYLTADSENVLDELDPKAIYIIGGLVDRNRWKGITMKKAEEQGIKTAKLPIGTYLKMSSSQVLTVNQVVEILLKYLETRDWKDAFFQVIPQRKRCEAEGNDKKDEREGGGVSEEDDEQMCGGQEEADSEDGQNVAAGVKVEDCVEIDGQKTKRQCTETTQI</sequence>
<name>A0A022QI84_ERYGU</name>
<dbReference type="Gene3D" id="3.40.1280.30">
    <property type="match status" value="1"/>
</dbReference>
<organism evidence="8 9">
    <name type="scientific">Erythranthe guttata</name>
    <name type="common">Yellow monkey flower</name>
    <name type="synonym">Mimulus guttatus</name>
    <dbReference type="NCBI Taxonomy" id="4155"/>
    <lineage>
        <taxon>Eukaryota</taxon>
        <taxon>Viridiplantae</taxon>
        <taxon>Streptophyta</taxon>
        <taxon>Embryophyta</taxon>
        <taxon>Tracheophyta</taxon>
        <taxon>Spermatophyta</taxon>
        <taxon>Magnoliopsida</taxon>
        <taxon>eudicotyledons</taxon>
        <taxon>Gunneridae</taxon>
        <taxon>Pentapetalae</taxon>
        <taxon>asterids</taxon>
        <taxon>lamiids</taxon>
        <taxon>Lamiales</taxon>
        <taxon>Phrymaceae</taxon>
        <taxon>Erythranthe</taxon>
    </lineage>
</organism>
<reference evidence="8 9" key="1">
    <citation type="journal article" date="2013" name="Proc. Natl. Acad. Sci. U.S.A.">
        <title>Fine-scale variation in meiotic recombination in Mimulus inferred from population shotgun sequencing.</title>
        <authorList>
            <person name="Hellsten U."/>
            <person name="Wright K.M."/>
            <person name="Jenkins J."/>
            <person name="Shu S."/>
            <person name="Yuan Y."/>
            <person name="Wessler S.R."/>
            <person name="Schmutz J."/>
            <person name="Willis J.H."/>
            <person name="Rokhsar D.S."/>
        </authorList>
    </citation>
    <scope>NUCLEOTIDE SEQUENCE [LARGE SCALE GENOMIC DNA]</scope>
    <source>
        <strain evidence="9">cv. DUN x IM62</strain>
    </source>
</reference>
<dbReference type="PhylomeDB" id="A0A022QI84"/>
<dbReference type="InterPro" id="IPR007356">
    <property type="entry name" value="tRNA_m1G_MeTrfase_euk"/>
</dbReference>
<dbReference type="PROSITE" id="PS51675">
    <property type="entry name" value="SAM_MT_TRM10"/>
    <property type="match status" value="1"/>
</dbReference>
<evidence type="ECO:0000256" key="2">
    <source>
        <dbReference type="ARBA" id="ARBA00022603"/>
    </source>
</evidence>
<dbReference type="GO" id="GO:0000049">
    <property type="term" value="F:tRNA binding"/>
    <property type="evidence" value="ECO:0000318"/>
    <property type="project" value="GO_Central"/>
</dbReference>
<keyword evidence="3" id="KW-0808">Transferase</keyword>
<protein>
    <recommendedName>
        <fullName evidence="1">tRNA (guanine(9)-N(1))-methyltransferase</fullName>
        <ecNumber evidence="1">2.1.1.221</ecNumber>
    </recommendedName>
</protein>
<keyword evidence="4" id="KW-0949">S-adenosyl-L-methionine</keyword>